<keyword evidence="4" id="KW-0472">Membrane</keyword>
<dbReference type="AlphaFoldDB" id="A0A9D2FYI8"/>
<organism evidence="6 7">
    <name type="scientific">Candidatus Prevotella avicola</name>
    <dbReference type="NCBI Taxonomy" id="2838738"/>
    <lineage>
        <taxon>Bacteria</taxon>
        <taxon>Pseudomonadati</taxon>
        <taxon>Bacteroidota</taxon>
        <taxon>Bacteroidia</taxon>
        <taxon>Bacteroidales</taxon>
        <taxon>Prevotellaceae</taxon>
        <taxon>Prevotella</taxon>
    </lineage>
</organism>
<dbReference type="PANTHER" id="PTHR43280:SF27">
    <property type="entry name" value="TRANSCRIPTIONAL REGULATOR MTLR"/>
    <property type="match status" value="1"/>
</dbReference>
<accession>A0A9D2FYI8</accession>
<dbReference type="InterPro" id="IPR018060">
    <property type="entry name" value="HTH_AraC"/>
</dbReference>
<keyword evidence="4" id="KW-0812">Transmembrane</keyword>
<feature type="transmembrane region" description="Helical" evidence="4">
    <location>
        <begin position="6"/>
        <end position="27"/>
    </location>
</feature>
<keyword evidence="3" id="KW-0804">Transcription</keyword>
<evidence type="ECO:0000256" key="3">
    <source>
        <dbReference type="ARBA" id="ARBA00023163"/>
    </source>
</evidence>
<dbReference type="PANTHER" id="PTHR43280">
    <property type="entry name" value="ARAC-FAMILY TRANSCRIPTIONAL REGULATOR"/>
    <property type="match status" value="1"/>
</dbReference>
<evidence type="ECO:0000313" key="6">
    <source>
        <dbReference type="EMBL" id="HIZ69724.1"/>
    </source>
</evidence>
<reference evidence="6" key="1">
    <citation type="journal article" date="2021" name="PeerJ">
        <title>Extensive microbial diversity within the chicken gut microbiome revealed by metagenomics and culture.</title>
        <authorList>
            <person name="Gilroy R."/>
            <person name="Ravi A."/>
            <person name="Getino M."/>
            <person name="Pursley I."/>
            <person name="Horton D.L."/>
            <person name="Alikhan N.F."/>
            <person name="Baker D."/>
            <person name="Gharbi K."/>
            <person name="Hall N."/>
            <person name="Watson M."/>
            <person name="Adriaenssens E.M."/>
            <person name="Foster-Nyarko E."/>
            <person name="Jarju S."/>
            <person name="Secka A."/>
            <person name="Antonio M."/>
            <person name="Oren A."/>
            <person name="Chaudhuri R.R."/>
            <person name="La Ragione R."/>
            <person name="Hildebrand F."/>
            <person name="Pallen M.J."/>
        </authorList>
    </citation>
    <scope>NUCLEOTIDE SEQUENCE</scope>
    <source>
        <strain evidence="6">ChiHecec3B27-8219</strain>
    </source>
</reference>
<feature type="transmembrane region" description="Helical" evidence="4">
    <location>
        <begin position="107"/>
        <end position="125"/>
    </location>
</feature>
<keyword evidence="1" id="KW-0805">Transcription regulation</keyword>
<feature type="transmembrane region" description="Helical" evidence="4">
    <location>
        <begin position="66"/>
        <end position="86"/>
    </location>
</feature>
<gene>
    <name evidence="6" type="ORF">H9966_07595</name>
</gene>
<dbReference type="SMART" id="SM00342">
    <property type="entry name" value="HTH_ARAC"/>
    <property type="match status" value="1"/>
</dbReference>
<dbReference type="InterPro" id="IPR009057">
    <property type="entry name" value="Homeodomain-like_sf"/>
</dbReference>
<dbReference type="GO" id="GO:0003700">
    <property type="term" value="F:DNA-binding transcription factor activity"/>
    <property type="evidence" value="ECO:0007669"/>
    <property type="project" value="InterPro"/>
</dbReference>
<evidence type="ECO:0000256" key="2">
    <source>
        <dbReference type="ARBA" id="ARBA00023125"/>
    </source>
</evidence>
<feature type="transmembrane region" description="Helical" evidence="4">
    <location>
        <begin position="171"/>
        <end position="193"/>
    </location>
</feature>
<sequence length="366" mass="42135">MEHIICSISACVIGFTASFFAFAALHMANRKQPTRLQKLSVWIFAIWSVDTLKDLLLPIYGYEEEGLSTAIFFIDGWLLLTFTAFLREVCPPKPGKRRENRYLLPAHFVYIAIPFVALSVAQAIFQKDWITTLYMWMLVVFGSITIVASLKRAHRYREFLKQHYSDITHRDITRITYSFIAGSFFYMLSWLIISLVNNPLFDILYYTTGIVLWLTVIRQSENLEPTEEIPLPEPITEPLGTKAYAFEDDLRKAMDEKELYLDPNLTLQSLAIAIGTNRTYLSRYLSEVKGTNFCDYINQQRIFQKSIPLLADENKYTLDYVALKSGFNSLSTFQRAFCKYKGITPGQFRDQSLGPCTSPTPKKTTL</sequence>
<keyword evidence="4" id="KW-1133">Transmembrane helix</keyword>
<dbReference type="GO" id="GO:0043565">
    <property type="term" value="F:sequence-specific DNA binding"/>
    <property type="evidence" value="ECO:0007669"/>
    <property type="project" value="InterPro"/>
</dbReference>
<evidence type="ECO:0000259" key="5">
    <source>
        <dbReference type="PROSITE" id="PS01124"/>
    </source>
</evidence>
<proteinExistence type="predicted"/>
<comment type="caution">
    <text evidence="6">The sequence shown here is derived from an EMBL/GenBank/DDBJ whole genome shotgun (WGS) entry which is preliminary data.</text>
</comment>
<dbReference type="Proteomes" id="UP000824055">
    <property type="component" value="Unassembled WGS sequence"/>
</dbReference>
<keyword evidence="2" id="KW-0238">DNA-binding</keyword>
<evidence type="ECO:0000256" key="1">
    <source>
        <dbReference type="ARBA" id="ARBA00023015"/>
    </source>
</evidence>
<name>A0A9D2FYI8_9BACT</name>
<dbReference type="SUPFAM" id="SSF46689">
    <property type="entry name" value="Homeodomain-like"/>
    <property type="match status" value="1"/>
</dbReference>
<dbReference type="EMBL" id="DXBE01000055">
    <property type="protein sequence ID" value="HIZ69724.1"/>
    <property type="molecule type" value="Genomic_DNA"/>
</dbReference>
<protein>
    <submittedName>
        <fullName evidence="6">AraC family transcriptional regulator</fullName>
    </submittedName>
</protein>
<dbReference type="Gene3D" id="1.10.10.60">
    <property type="entry name" value="Homeodomain-like"/>
    <property type="match status" value="2"/>
</dbReference>
<feature type="domain" description="HTH araC/xylS-type" evidence="5">
    <location>
        <begin position="251"/>
        <end position="351"/>
    </location>
</feature>
<feature type="transmembrane region" description="Helical" evidence="4">
    <location>
        <begin position="131"/>
        <end position="150"/>
    </location>
</feature>
<evidence type="ECO:0000256" key="4">
    <source>
        <dbReference type="SAM" id="Phobius"/>
    </source>
</evidence>
<feature type="transmembrane region" description="Helical" evidence="4">
    <location>
        <begin position="39"/>
        <end position="60"/>
    </location>
</feature>
<dbReference type="Pfam" id="PF12833">
    <property type="entry name" value="HTH_18"/>
    <property type="match status" value="1"/>
</dbReference>
<evidence type="ECO:0000313" key="7">
    <source>
        <dbReference type="Proteomes" id="UP000824055"/>
    </source>
</evidence>
<dbReference type="PROSITE" id="PS01124">
    <property type="entry name" value="HTH_ARAC_FAMILY_2"/>
    <property type="match status" value="1"/>
</dbReference>
<reference evidence="6" key="2">
    <citation type="submission" date="2021-04" db="EMBL/GenBank/DDBJ databases">
        <authorList>
            <person name="Gilroy R."/>
        </authorList>
    </citation>
    <scope>NUCLEOTIDE SEQUENCE</scope>
    <source>
        <strain evidence="6">ChiHecec3B27-8219</strain>
    </source>
</reference>